<reference evidence="2 3" key="1">
    <citation type="journal article" date="2018" name="Biotechnol. Biofuels">
        <title>Integrative visual omics of the white-rot fungus Polyporus brumalis exposes the biotechnological potential of its oxidative enzymes for delignifying raw plant biomass.</title>
        <authorList>
            <person name="Miyauchi S."/>
            <person name="Rancon A."/>
            <person name="Drula E."/>
            <person name="Hage H."/>
            <person name="Chaduli D."/>
            <person name="Favel A."/>
            <person name="Grisel S."/>
            <person name="Henrissat B."/>
            <person name="Herpoel-Gimbert I."/>
            <person name="Ruiz-Duenas F.J."/>
            <person name="Chevret D."/>
            <person name="Hainaut M."/>
            <person name="Lin J."/>
            <person name="Wang M."/>
            <person name="Pangilinan J."/>
            <person name="Lipzen A."/>
            <person name="Lesage-Meessen L."/>
            <person name="Navarro D."/>
            <person name="Riley R."/>
            <person name="Grigoriev I.V."/>
            <person name="Zhou S."/>
            <person name="Raouche S."/>
            <person name="Rosso M.N."/>
        </authorList>
    </citation>
    <scope>NUCLEOTIDE SEQUENCE [LARGE SCALE GENOMIC DNA]</scope>
    <source>
        <strain evidence="2 3">BRFM 1820</strain>
    </source>
</reference>
<organism evidence="2 3">
    <name type="scientific">Lentinus brumalis</name>
    <dbReference type="NCBI Taxonomy" id="2498619"/>
    <lineage>
        <taxon>Eukaryota</taxon>
        <taxon>Fungi</taxon>
        <taxon>Dikarya</taxon>
        <taxon>Basidiomycota</taxon>
        <taxon>Agaricomycotina</taxon>
        <taxon>Agaricomycetes</taxon>
        <taxon>Polyporales</taxon>
        <taxon>Polyporaceae</taxon>
        <taxon>Lentinus</taxon>
    </lineage>
</organism>
<evidence type="ECO:0000313" key="2">
    <source>
        <dbReference type="EMBL" id="RDX42566.1"/>
    </source>
</evidence>
<gene>
    <name evidence="2" type="ORF">OH76DRAFT_1302355</name>
</gene>
<keyword evidence="3" id="KW-1185">Reference proteome</keyword>
<dbReference type="InterPro" id="IPR027417">
    <property type="entry name" value="P-loop_NTPase"/>
</dbReference>
<proteinExistence type="predicted"/>
<feature type="non-terminal residue" evidence="2">
    <location>
        <position position="582"/>
    </location>
</feature>
<protein>
    <recommendedName>
        <fullName evidence="4">DNA helicase</fullName>
    </recommendedName>
</protein>
<dbReference type="EMBL" id="KZ857481">
    <property type="protein sequence ID" value="RDX42566.1"/>
    <property type="molecule type" value="Genomic_DNA"/>
</dbReference>
<accession>A0A371CQK6</accession>
<sequence length="582" mass="66200">MRIDGSTQEKYELDPESGGILMKRLHARIASYNAVVIFLMKCNMDIKFIGSGEAAKALVYYVTDYITKASLPAHIGLGALSYAIQKTNERYPDATPEGVSKSALTATVNRMISRLEISHQQLMSFLIGGGDVYRSDTFSILHWGSFDRLFKRHFPQASPIAAEISEDNAEETFVLQLKSGSISASSQQQDYVYRPTEADFEVMSLYEFVGTTEKVAKKFLNYRGDDPAPEGLDNAGHVRRRRGRRPAPRGLFCSTEHTQHETHRVRKRTIWTVPVVLGDRVPRSDQSPEEKEKWARMMLILFVPWRKPSDLRNSTETWTDAFERQRHVIPSALMKIIDNMNVLSECRDVRDSASNLRRAEALAFMRDGLPDDGMEHSGSGEDTVGEDYELFDKSDLYNIYDSFDNDERLRVDLDNMVGPRARQVLDMCFTSGEGRRPSRKRKADAITVRTEDDDVDIQVQRAVMHDIKQQRRPNQETKDARRRKRRRVGDIEENVREATLQEATRTNGMSEVERIRQATEQVVLEMGLADNAEQERAFRLVANHLGNPTSSDQLLMYIAGVGGTGKTHVVKSILRLFELLGR</sequence>
<feature type="compositionally biased region" description="Basic and acidic residues" evidence="1">
    <location>
        <begin position="465"/>
        <end position="479"/>
    </location>
</feature>
<evidence type="ECO:0008006" key="4">
    <source>
        <dbReference type="Google" id="ProtNLM"/>
    </source>
</evidence>
<dbReference type="Gene3D" id="3.40.50.300">
    <property type="entry name" value="P-loop containing nucleotide triphosphate hydrolases"/>
    <property type="match status" value="1"/>
</dbReference>
<name>A0A371CQK6_9APHY</name>
<evidence type="ECO:0000313" key="3">
    <source>
        <dbReference type="Proteomes" id="UP000256964"/>
    </source>
</evidence>
<evidence type="ECO:0000256" key="1">
    <source>
        <dbReference type="SAM" id="MobiDB-lite"/>
    </source>
</evidence>
<feature type="region of interest" description="Disordered" evidence="1">
    <location>
        <begin position="230"/>
        <end position="252"/>
    </location>
</feature>
<dbReference type="STRING" id="139420.A0A371CQK6"/>
<feature type="compositionally biased region" description="Basic residues" evidence="1">
    <location>
        <begin position="237"/>
        <end position="247"/>
    </location>
</feature>
<dbReference type="AlphaFoldDB" id="A0A371CQK6"/>
<dbReference type="OrthoDB" id="2756339at2759"/>
<dbReference type="Proteomes" id="UP000256964">
    <property type="component" value="Unassembled WGS sequence"/>
</dbReference>
<feature type="region of interest" description="Disordered" evidence="1">
    <location>
        <begin position="465"/>
        <end position="490"/>
    </location>
</feature>